<keyword evidence="3" id="KW-0131">Cell cycle</keyword>
<dbReference type="PATRIC" id="fig|1341156.4.peg.2867"/>
<name>A0A011UBA7_RUMAL</name>
<feature type="compositionally biased region" description="Low complexity" evidence="5">
    <location>
        <begin position="26"/>
        <end position="39"/>
    </location>
</feature>
<evidence type="ECO:0000256" key="5">
    <source>
        <dbReference type="SAM" id="MobiDB-lite"/>
    </source>
</evidence>
<dbReference type="OrthoDB" id="9815206at2"/>
<dbReference type="GO" id="GO:0000917">
    <property type="term" value="P:division septum assembly"/>
    <property type="evidence" value="ECO:0007669"/>
    <property type="project" value="UniProtKB-KW"/>
</dbReference>
<keyword evidence="7" id="KW-1185">Reference proteome</keyword>
<keyword evidence="2" id="KW-0717">Septation</keyword>
<evidence type="ECO:0000256" key="2">
    <source>
        <dbReference type="ARBA" id="ARBA00023210"/>
    </source>
</evidence>
<evidence type="ECO:0008006" key="8">
    <source>
        <dbReference type="Google" id="ProtNLM"/>
    </source>
</evidence>
<dbReference type="InterPro" id="IPR007561">
    <property type="entry name" value="Cell_div_SepF/SepF-rel"/>
</dbReference>
<dbReference type="InterPro" id="IPR023052">
    <property type="entry name" value="Cell_div_SepF"/>
</dbReference>
<feature type="region of interest" description="Disordered" evidence="5">
    <location>
        <begin position="17"/>
        <end position="61"/>
    </location>
</feature>
<evidence type="ECO:0000256" key="4">
    <source>
        <dbReference type="ARBA" id="ARBA00044936"/>
    </source>
</evidence>
<dbReference type="AlphaFoldDB" id="A0A011UBA7"/>
<protein>
    <recommendedName>
        <fullName evidence="8">Cell division protein SepF</fullName>
    </recommendedName>
</protein>
<reference evidence="6 7" key="1">
    <citation type="submission" date="2013-06" db="EMBL/GenBank/DDBJ databases">
        <title>Rumen cellulosomics: divergent fiber-degrading strategies revealed by comparative genome-wide analysis of six Ruminococcal strains.</title>
        <authorList>
            <person name="Dassa B."/>
            <person name="Borovok I."/>
            <person name="Lamed R."/>
            <person name="Flint H."/>
            <person name="Yeoman C.J."/>
            <person name="White B."/>
            <person name="Bayer E.A."/>
        </authorList>
    </citation>
    <scope>NUCLEOTIDE SEQUENCE [LARGE SCALE GENOMIC DNA]</scope>
    <source>
        <strain evidence="6 7">SY3</strain>
    </source>
</reference>
<organism evidence="6 7">
    <name type="scientific">Ruminococcus albus SY3</name>
    <dbReference type="NCBI Taxonomy" id="1341156"/>
    <lineage>
        <taxon>Bacteria</taxon>
        <taxon>Bacillati</taxon>
        <taxon>Bacillota</taxon>
        <taxon>Clostridia</taxon>
        <taxon>Eubacteriales</taxon>
        <taxon>Oscillospiraceae</taxon>
        <taxon>Ruminococcus</taxon>
    </lineage>
</organism>
<accession>A0A011UBA7</accession>
<comment type="caution">
    <text evidence="6">The sequence shown here is derived from an EMBL/GenBank/DDBJ whole genome shotgun (WGS) entry which is preliminary data.</text>
</comment>
<dbReference type="Proteomes" id="UP000021369">
    <property type="component" value="Unassembled WGS sequence"/>
</dbReference>
<dbReference type="RefSeq" id="WP_037289867.1">
    <property type="nucleotide sequence ID" value="NZ_JEOB01000004.1"/>
</dbReference>
<dbReference type="InterPro" id="IPR038594">
    <property type="entry name" value="SepF-like_sf"/>
</dbReference>
<dbReference type="Gene3D" id="3.30.110.150">
    <property type="entry name" value="SepF-like protein"/>
    <property type="match status" value="1"/>
</dbReference>
<dbReference type="PANTHER" id="PTHR35798:SF1">
    <property type="entry name" value="CELL DIVISION PROTEIN SEPF"/>
    <property type="match status" value="1"/>
</dbReference>
<dbReference type="EMBL" id="JEOB01000004">
    <property type="protein sequence ID" value="EXM37879.1"/>
    <property type="molecule type" value="Genomic_DNA"/>
</dbReference>
<proteinExistence type="predicted"/>
<sequence>MGIIKGFTNLFIGEDDSDEVDFGQEFGSPKSSKGSSTKDGFFDDNDFSGSKSKSGARSKENDVFTERPFTFEESFARSKTGSESSFGTGTSSANRYEGEHTMSFDQTTTLQIVLARPVDFSEVRSIGDDINAYKTVILNLEMVKSDDAKRILDFLSGVAYANKAQIKMMAQKTFAIMSKNVKFDGKDLLTELENNGYSF</sequence>
<comment type="function">
    <text evidence="4">Cell division protein that is part of the divisome complex and is recruited early to the Z-ring. Probably stimulates Z-ring formation, perhaps through the cross-linking of FtsZ protofilaments. Its function overlaps with FtsA.</text>
</comment>
<dbReference type="PANTHER" id="PTHR35798">
    <property type="entry name" value="CELL DIVISION PROTEIN SEPF"/>
    <property type="match status" value="1"/>
</dbReference>
<keyword evidence="1" id="KW-0132">Cell division</keyword>
<evidence type="ECO:0000256" key="1">
    <source>
        <dbReference type="ARBA" id="ARBA00022618"/>
    </source>
</evidence>
<gene>
    <name evidence="6" type="ORF">RASY3_16340</name>
</gene>
<evidence type="ECO:0000313" key="6">
    <source>
        <dbReference type="EMBL" id="EXM37879.1"/>
    </source>
</evidence>
<evidence type="ECO:0000313" key="7">
    <source>
        <dbReference type="Proteomes" id="UP000021369"/>
    </source>
</evidence>
<dbReference type="Pfam" id="PF04472">
    <property type="entry name" value="SepF"/>
    <property type="match status" value="1"/>
</dbReference>
<evidence type="ECO:0000256" key="3">
    <source>
        <dbReference type="ARBA" id="ARBA00023306"/>
    </source>
</evidence>